<sequence length="49" mass="5897">MQQKTTSLALQIKKFGFRRRFNPRFIMPCLTHQRQMSKSIQPKQEMKGD</sequence>
<evidence type="ECO:0000313" key="1">
    <source>
        <dbReference type="EMBL" id="QQU56556.1"/>
    </source>
</evidence>
<accession>A0ABX7D853</accession>
<gene>
    <name evidence="1" type="ORF">I6I38_06010</name>
</gene>
<keyword evidence="2" id="KW-1185">Reference proteome</keyword>
<dbReference type="RefSeq" id="WP_020827990.1">
    <property type="nucleotide sequence ID" value="NZ_CADDTP010000009.1"/>
</dbReference>
<organism evidence="1 2">
    <name type="scientific">Serratia liquefaciens</name>
    <dbReference type="NCBI Taxonomy" id="614"/>
    <lineage>
        <taxon>Bacteria</taxon>
        <taxon>Pseudomonadati</taxon>
        <taxon>Pseudomonadota</taxon>
        <taxon>Gammaproteobacteria</taxon>
        <taxon>Enterobacterales</taxon>
        <taxon>Yersiniaceae</taxon>
        <taxon>Serratia</taxon>
    </lineage>
</organism>
<dbReference type="EMBL" id="CP068148">
    <property type="protein sequence ID" value="QQU56556.1"/>
    <property type="molecule type" value="Genomic_DNA"/>
</dbReference>
<protein>
    <submittedName>
        <fullName evidence="1">Uncharacterized protein</fullName>
    </submittedName>
</protein>
<evidence type="ECO:0000313" key="2">
    <source>
        <dbReference type="Proteomes" id="UP000595237"/>
    </source>
</evidence>
<proteinExistence type="predicted"/>
<dbReference type="GeneID" id="54778032"/>
<dbReference type="Proteomes" id="UP000595237">
    <property type="component" value="Chromosome"/>
</dbReference>
<reference evidence="1 2" key="1">
    <citation type="submission" date="2021-01" db="EMBL/GenBank/DDBJ databases">
        <title>FDA dAtabase for Regulatory Grade micrObial Sequences (FDA-ARGOS): Supporting development and validation of Infectious Disease Dx tests.</title>
        <authorList>
            <person name="Blissenbach B."/>
            <person name="Krut O."/>
            <person name="Tallon L."/>
            <person name="Sadzewicz L."/>
            <person name="Zhao X."/>
            <person name="Boylan J."/>
            <person name="Ott S."/>
            <person name="Bowen H."/>
            <person name="Vavikolanu K."/>
            <person name="Mehta A."/>
            <person name="Aluvathingal J."/>
            <person name="Nadendla S."/>
            <person name="Yan Y."/>
            <person name="Sichtig H."/>
        </authorList>
    </citation>
    <scope>NUCLEOTIDE SEQUENCE [LARGE SCALE GENOMIC DNA]</scope>
    <source>
        <strain evidence="1 2">FDAARGOS_1081</strain>
    </source>
</reference>
<name>A0ABX7D853_SERLI</name>